<dbReference type="EMBL" id="CM000786">
    <property type="protein sequence ID" value="AQK45028.1"/>
    <property type="molecule type" value="Genomic_DNA"/>
</dbReference>
<accession>A0A1D6JAV5</accession>
<name>A0A1D6JAV5_MAIZE</name>
<gene>
    <name evidence="1" type="ORF">ZEAMMB73_Zm00001d025919</name>
</gene>
<organism evidence="1">
    <name type="scientific">Zea mays</name>
    <name type="common">Maize</name>
    <dbReference type="NCBI Taxonomy" id="4577"/>
    <lineage>
        <taxon>Eukaryota</taxon>
        <taxon>Viridiplantae</taxon>
        <taxon>Streptophyta</taxon>
        <taxon>Embryophyta</taxon>
        <taxon>Tracheophyta</taxon>
        <taxon>Spermatophyta</taxon>
        <taxon>Magnoliopsida</taxon>
        <taxon>Liliopsida</taxon>
        <taxon>Poales</taxon>
        <taxon>Poaceae</taxon>
        <taxon>PACMAD clade</taxon>
        <taxon>Panicoideae</taxon>
        <taxon>Andropogonodae</taxon>
        <taxon>Andropogoneae</taxon>
        <taxon>Tripsacinae</taxon>
        <taxon>Zea</taxon>
    </lineage>
</organism>
<protein>
    <submittedName>
        <fullName evidence="1">Aldolase-type TIM barrel family protein</fullName>
    </submittedName>
</protein>
<reference evidence="1" key="1">
    <citation type="submission" date="2015-12" db="EMBL/GenBank/DDBJ databases">
        <title>Update maize B73 reference genome by single molecule sequencing technologies.</title>
        <authorList>
            <consortium name="Maize Genome Sequencing Project"/>
            <person name="Ware D."/>
        </authorList>
    </citation>
    <scope>NUCLEOTIDE SEQUENCE</scope>
    <source>
        <tissue evidence="1">Seedling</tissue>
    </source>
</reference>
<proteinExistence type="predicted"/>
<evidence type="ECO:0000313" key="1">
    <source>
        <dbReference type="EMBL" id="AQK45028.1"/>
    </source>
</evidence>
<sequence>MFLNRECSACYDCPRSSAWIPISPFIDGIRRNSCHQGQRDLPFWRCLDLTLKLLIFLLYCWSHSTSFIFGGALPLLHKCSVSVSWWAKAQSCISHESMTSETVMLICMHGIPLTQNRNISFSFILHNLCA</sequence>
<dbReference type="AlphaFoldDB" id="A0A1D6JAV5"/>